<evidence type="ECO:0000256" key="1">
    <source>
        <dbReference type="ARBA" id="ARBA00006484"/>
    </source>
</evidence>
<proteinExistence type="inferred from homology"/>
<dbReference type="InterPro" id="IPR036291">
    <property type="entry name" value="NAD(P)-bd_dom_sf"/>
</dbReference>
<reference evidence="5" key="1">
    <citation type="submission" date="2021-10" db="EMBL/GenBank/DDBJ databases">
        <title>Tropical sea cucumber genome reveals ecological adaptation and Cuvierian tubules defense mechanism.</title>
        <authorList>
            <person name="Chen T."/>
        </authorList>
    </citation>
    <scope>NUCLEOTIDE SEQUENCE</scope>
    <source>
        <strain evidence="5">Nanhai2018</strain>
        <tissue evidence="5">Muscle</tissue>
    </source>
</reference>
<evidence type="ECO:0000313" key="6">
    <source>
        <dbReference type="Proteomes" id="UP001152320"/>
    </source>
</evidence>
<comment type="similarity">
    <text evidence="1 4">Belongs to the short-chain dehydrogenases/reductases (SDR) family.</text>
</comment>
<keyword evidence="6" id="KW-1185">Reference proteome</keyword>
<dbReference type="PANTHER" id="PTHR43963">
    <property type="entry name" value="CARBONYL REDUCTASE 1-RELATED"/>
    <property type="match status" value="1"/>
</dbReference>
<keyword evidence="2" id="KW-0521">NADP</keyword>
<dbReference type="EMBL" id="JAIZAY010000020">
    <property type="protein sequence ID" value="KAJ8022306.1"/>
    <property type="molecule type" value="Genomic_DNA"/>
</dbReference>
<evidence type="ECO:0000256" key="3">
    <source>
        <dbReference type="ARBA" id="ARBA00023002"/>
    </source>
</evidence>
<protein>
    <submittedName>
        <fullName evidence="5">Carbonyl reductase [NADPH] 1</fullName>
    </submittedName>
</protein>
<dbReference type="Pfam" id="PF00106">
    <property type="entry name" value="adh_short"/>
    <property type="match status" value="1"/>
</dbReference>
<dbReference type="GO" id="GO:0004090">
    <property type="term" value="F:carbonyl reductase (NADPH) activity"/>
    <property type="evidence" value="ECO:0007669"/>
    <property type="project" value="TreeGrafter"/>
</dbReference>
<dbReference type="PRINTS" id="PR00081">
    <property type="entry name" value="GDHRDH"/>
</dbReference>
<evidence type="ECO:0000256" key="2">
    <source>
        <dbReference type="ARBA" id="ARBA00022857"/>
    </source>
</evidence>
<name>A0A9Q0YNQ7_HOLLE</name>
<dbReference type="SUPFAM" id="SSF51735">
    <property type="entry name" value="NAD(P)-binding Rossmann-fold domains"/>
    <property type="match status" value="1"/>
</dbReference>
<dbReference type="PANTHER" id="PTHR43963:SF4">
    <property type="entry name" value="CARBONYL REDUCTASE (NADPH)"/>
    <property type="match status" value="1"/>
</dbReference>
<accession>A0A9Q0YNQ7</accession>
<keyword evidence="3" id="KW-0560">Oxidoreductase</keyword>
<dbReference type="PRINTS" id="PR00080">
    <property type="entry name" value="SDRFAMILY"/>
</dbReference>
<dbReference type="AlphaFoldDB" id="A0A9Q0YNQ7"/>
<evidence type="ECO:0000256" key="4">
    <source>
        <dbReference type="RuleBase" id="RU000363"/>
    </source>
</evidence>
<dbReference type="Gene3D" id="3.40.50.720">
    <property type="entry name" value="NAD(P)-binding Rossmann-like Domain"/>
    <property type="match status" value="1"/>
</dbReference>
<dbReference type="Proteomes" id="UP001152320">
    <property type="component" value="Chromosome 20"/>
</dbReference>
<gene>
    <name evidence="5" type="ORF">HOLleu_37163</name>
</gene>
<organism evidence="5 6">
    <name type="scientific">Holothuria leucospilota</name>
    <name type="common">Black long sea cucumber</name>
    <name type="synonym">Mertensiothuria leucospilota</name>
    <dbReference type="NCBI Taxonomy" id="206669"/>
    <lineage>
        <taxon>Eukaryota</taxon>
        <taxon>Metazoa</taxon>
        <taxon>Echinodermata</taxon>
        <taxon>Eleutherozoa</taxon>
        <taxon>Echinozoa</taxon>
        <taxon>Holothuroidea</taxon>
        <taxon>Aspidochirotacea</taxon>
        <taxon>Aspidochirotida</taxon>
        <taxon>Holothuriidae</taxon>
        <taxon>Holothuria</taxon>
    </lineage>
</organism>
<sequence>MFLQVTGSNKGIGFAIVRSLCKKLHDSDVVYLTSRDVHRGKEAIKQLQKEGLNPHFHQLDISDDQSVRKLLDHLLKTHGGLDILVNNAGIRINDPDIPFVERVQSALKTNFFDTLKSYNILSPAIRPHGRVVFVSSGWGPMVYKRISPALRKAFAEAKTEDDVQTLIKKFESDVIAGTHVQKGWAEDDDGLPSYGVSKLGIISATKIFGEQISKDSRKDILINSRGKEIYKKMCEVALIILSFIPLNPKCTHELCILHSQRAYELCLLTSPMIGSSEISDERRSLQNKQG</sequence>
<evidence type="ECO:0000313" key="5">
    <source>
        <dbReference type="EMBL" id="KAJ8022306.1"/>
    </source>
</evidence>
<dbReference type="InterPro" id="IPR002347">
    <property type="entry name" value="SDR_fam"/>
</dbReference>
<dbReference type="OrthoDB" id="7289984at2759"/>
<comment type="caution">
    <text evidence="5">The sequence shown here is derived from an EMBL/GenBank/DDBJ whole genome shotgun (WGS) entry which is preliminary data.</text>
</comment>